<name>A0ABW3KJ28_9GAMM</name>
<keyword evidence="1" id="KW-1133">Transmembrane helix</keyword>
<dbReference type="Pfam" id="PF11086">
    <property type="entry name" value="DUF2878"/>
    <property type="match status" value="1"/>
</dbReference>
<proteinExistence type="predicted"/>
<dbReference type="InterPro" id="IPR021306">
    <property type="entry name" value="DUF2878"/>
</dbReference>
<keyword evidence="3" id="KW-1185">Reference proteome</keyword>
<sequence>MSKWQWFQLLGFYGFWLLAVIGQNSWLWGLGLLLLGHFMLTPSRAMDMRILSLALLGLAVDGLLTVSGVFAFHHWPWWLVLLWCGFVVTLGHSLRWLKRLPIALQSLLGAVAGPSSYIMGWRLAAVDLPLGLWPSVAILAPVWACLLVTLIWLESKIRRSGYA</sequence>
<keyword evidence="1" id="KW-0472">Membrane</keyword>
<evidence type="ECO:0000256" key="1">
    <source>
        <dbReference type="SAM" id="Phobius"/>
    </source>
</evidence>
<evidence type="ECO:0000313" key="3">
    <source>
        <dbReference type="Proteomes" id="UP001597048"/>
    </source>
</evidence>
<keyword evidence="1" id="KW-0812">Transmembrane</keyword>
<dbReference type="EMBL" id="JBHTJS010000035">
    <property type="protein sequence ID" value="MFD1008303.1"/>
    <property type="molecule type" value="Genomic_DNA"/>
</dbReference>
<dbReference type="RefSeq" id="WP_379558284.1">
    <property type="nucleotide sequence ID" value="NZ_JBHTJS010000035.1"/>
</dbReference>
<protein>
    <submittedName>
        <fullName evidence="2">DUF2878 domain-containing protein</fullName>
    </submittedName>
</protein>
<feature type="transmembrane region" description="Helical" evidence="1">
    <location>
        <begin position="12"/>
        <end position="38"/>
    </location>
</feature>
<feature type="transmembrane region" description="Helical" evidence="1">
    <location>
        <begin position="77"/>
        <end position="97"/>
    </location>
</feature>
<organism evidence="2 3">
    <name type="scientific">Oceanisphaera ostreae</name>
    <dbReference type="NCBI Taxonomy" id="914151"/>
    <lineage>
        <taxon>Bacteria</taxon>
        <taxon>Pseudomonadati</taxon>
        <taxon>Pseudomonadota</taxon>
        <taxon>Gammaproteobacteria</taxon>
        <taxon>Aeromonadales</taxon>
        <taxon>Aeromonadaceae</taxon>
        <taxon>Oceanisphaera</taxon>
    </lineage>
</organism>
<reference evidence="3" key="1">
    <citation type="journal article" date="2019" name="Int. J. Syst. Evol. Microbiol.">
        <title>The Global Catalogue of Microorganisms (GCM) 10K type strain sequencing project: providing services to taxonomists for standard genome sequencing and annotation.</title>
        <authorList>
            <consortium name="The Broad Institute Genomics Platform"/>
            <consortium name="The Broad Institute Genome Sequencing Center for Infectious Disease"/>
            <person name="Wu L."/>
            <person name="Ma J."/>
        </authorList>
    </citation>
    <scope>NUCLEOTIDE SEQUENCE [LARGE SCALE GENOMIC DNA]</scope>
    <source>
        <strain evidence="3">CCUG 60525</strain>
    </source>
</reference>
<evidence type="ECO:0000313" key="2">
    <source>
        <dbReference type="EMBL" id="MFD1008303.1"/>
    </source>
</evidence>
<gene>
    <name evidence="2" type="ORF">ACFQ1C_09070</name>
</gene>
<feature type="transmembrane region" description="Helical" evidence="1">
    <location>
        <begin position="130"/>
        <end position="153"/>
    </location>
</feature>
<feature type="transmembrane region" description="Helical" evidence="1">
    <location>
        <begin position="104"/>
        <end position="124"/>
    </location>
</feature>
<comment type="caution">
    <text evidence="2">The sequence shown here is derived from an EMBL/GenBank/DDBJ whole genome shotgun (WGS) entry which is preliminary data.</text>
</comment>
<dbReference type="Proteomes" id="UP001597048">
    <property type="component" value="Unassembled WGS sequence"/>
</dbReference>
<accession>A0ABW3KJ28</accession>
<feature type="transmembrane region" description="Helical" evidence="1">
    <location>
        <begin position="50"/>
        <end position="71"/>
    </location>
</feature>